<organism evidence="3 4">
    <name type="scientific">Lentzea aerocolonigenes</name>
    <name type="common">Lechevalieria aerocolonigenes</name>
    <name type="synonym">Saccharothrix aerocolonigenes</name>
    <dbReference type="NCBI Taxonomy" id="68170"/>
    <lineage>
        <taxon>Bacteria</taxon>
        <taxon>Bacillati</taxon>
        <taxon>Actinomycetota</taxon>
        <taxon>Actinomycetes</taxon>
        <taxon>Pseudonocardiales</taxon>
        <taxon>Pseudonocardiaceae</taxon>
        <taxon>Lentzea</taxon>
    </lineage>
</organism>
<dbReference type="InterPro" id="IPR002938">
    <property type="entry name" value="FAD-bd"/>
</dbReference>
<evidence type="ECO:0000313" key="4">
    <source>
        <dbReference type="Proteomes" id="UP000033393"/>
    </source>
</evidence>
<dbReference type="InterPro" id="IPR036188">
    <property type="entry name" value="FAD/NAD-bd_sf"/>
</dbReference>
<dbReference type="Pfam" id="PF01494">
    <property type="entry name" value="FAD_binding_3"/>
    <property type="match status" value="1"/>
</dbReference>
<dbReference type="EMBL" id="JYJG01000287">
    <property type="protein sequence ID" value="KJK43544.1"/>
    <property type="molecule type" value="Genomic_DNA"/>
</dbReference>
<dbReference type="PANTHER" id="PTHR43747">
    <property type="entry name" value="FAD-BINDING PROTEIN"/>
    <property type="match status" value="1"/>
</dbReference>
<dbReference type="Gene3D" id="3.50.50.60">
    <property type="entry name" value="FAD/NAD(P)-binding domain"/>
    <property type="match status" value="1"/>
</dbReference>
<comment type="similarity">
    <text evidence="1">Belongs to the flavin-dependent halogenase family. Bacterial tryptophan halogenase subfamily.</text>
</comment>
<comment type="caution">
    <text evidence="3">The sequence shown here is derived from an EMBL/GenBank/DDBJ whole genome shotgun (WGS) entry which is preliminary data.</text>
</comment>
<keyword evidence="4" id="KW-1185">Reference proteome</keyword>
<dbReference type="GO" id="GO:0071949">
    <property type="term" value="F:FAD binding"/>
    <property type="evidence" value="ECO:0007669"/>
    <property type="project" value="InterPro"/>
</dbReference>
<dbReference type="PRINTS" id="PR00420">
    <property type="entry name" value="RNGMNOXGNASE"/>
</dbReference>
<name>A0A0F0GJ27_LENAE</name>
<feature type="non-terminal residue" evidence="3">
    <location>
        <position position="356"/>
    </location>
</feature>
<evidence type="ECO:0000313" key="3">
    <source>
        <dbReference type="EMBL" id="KJK43544.1"/>
    </source>
</evidence>
<evidence type="ECO:0000256" key="1">
    <source>
        <dbReference type="ARBA" id="ARBA00038396"/>
    </source>
</evidence>
<reference evidence="3 4" key="1">
    <citation type="submission" date="2015-02" db="EMBL/GenBank/DDBJ databases">
        <authorList>
            <person name="Ju K.-S."/>
            <person name="Doroghazi J.R."/>
            <person name="Metcalf W."/>
        </authorList>
    </citation>
    <scope>NUCLEOTIDE SEQUENCE [LARGE SCALE GENOMIC DNA]</scope>
    <source>
        <strain evidence="3 4">NRRL B-16140</strain>
    </source>
</reference>
<accession>A0A0F0GJ27</accession>
<dbReference type="SUPFAM" id="SSF51905">
    <property type="entry name" value="FAD/NAD(P)-binding domain"/>
    <property type="match status" value="1"/>
</dbReference>
<dbReference type="RefSeq" id="WP_045315604.1">
    <property type="nucleotide sequence ID" value="NZ_JYJG01000287.1"/>
</dbReference>
<dbReference type="InterPro" id="IPR050816">
    <property type="entry name" value="Flavin-dep_Halogenase_NPB"/>
</dbReference>
<dbReference type="Proteomes" id="UP000033393">
    <property type="component" value="Unassembled WGS sequence"/>
</dbReference>
<gene>
    <name evidence="3" type="ORF">UK23_32870</name>
</gene>
<proteinExistence type="inferred from homology"/>
<sequence length="356" mass="39471">MPETVDVAILGGGITGLTLALQLKQAMPGLSITVIEKQPHPVAEAAHKVGESSVEMQAHYLRDVLGLKDHLEAEQLRKFGLRMFLPHNGNHDISRRVEFGQVEEAPLATYQLDRGRLENHLGTRVTAEGVQFLDNHRVTGVDLRGGDENHVIEVSDDNGPKTIEARWVVDASGRAAILKRKLGLAKPVSHKANSSWLRVAQPLDIGTWSDDEEWRARTEVDTGPYGRRGSFRRLSTNHLMGHGYWVWLIPLASGSTSVGIVADAEIHPHDRFNTLDRALDWLRAHEPQCAAAVEAHLDEVQDFKVMRDYAYSCKQVYSEDRWCLTGEAGVSIDPLYSSGGDLMGISNGLILDLIER</sequence>
<dbReference type="PANTHER" id="PTHR43747:SF1">
    <property type="entry name" value="SLR1998 PROTEIN"/>
    <property type="match status" value="1"/>
</dbReference>
<evidence type="ECO:0000259" key="2">
    <source>
        <dbReference type="Pfam" id="PF01494"/>
    </source>
</evidence>
<dbReference type="AlphaFoldDB" id="A0A0F0GJ27"/>
<feature type="domain" description="FAD-binding" evidence="2">
    <location>
        <begin position="5"/>
        <end position="251"/>
    </location>
</feature>
<protein>
    <submittedName>
        <fullName evidence="3">Halogenase</fullName>
    </submittedName>
</protein>